<protein>
    <recommendedName>
        <fullName evidence="4">Flagellin</fullName>
    </recommendedName>
</protein>
<feature type="region of interest" description="Disordered" evidence="1">
    <location>
        <begin position="32"/>
        <end position="64"/>
    </location>
</feature>
<proteinExistence type="predicted"/>
<evidence type="ECO:0008006" key="4">
    <source>
        <dbReference type="Google" id="ProtNLM"/>
    </source>
</evidence>
<gene>
    <name evidence="2" type="ORF">NWE73_11290</name>
</gene>
<dbReference type="EMBL" id="JANRMI010000003">
    <property type="protein sequence ID" value="MDG0816952.1"/>
    <property type="molecule type" value="Genomic_DNA"/>
</dbReference>
<reference evidence="2" key="1">
    <citation type="submission" date="2022-08" db="EMBL/GenBank/DDBJ databases">
        <title>Novel Bdellovibrio Species Isolated from Svalbard: Designation Bdellovibrio svalbardensis.</title>
        <authorList>
            <person name="Mitchell R.J."/>
            <person name="Choi S.Y."/>
        </authorList>
    </citation>
    <scope>NUCLEOTIDE SEQUENCE</scope>
    <source>
        <strain evidence="2">PAP01</strain>
    </source>
</reference>
<accession>A0ABT6DJB4</accession>
<sequence length="134" mass="15199">MGRNADKYSVMNIKGLIPSIQPSEVRSIDRAGRAIQSDSTHDRDGNGQEAYSQNQQEKPPMTEEQLEKAMEHLRALPSFKEHRWTVELDFNEKGARFVLVKDNLGTLIRKIPEAELWTLPSDSSPRGQLLKRAA</sequence>
<organism evidence="2 3">
    <name type="scientific">Bdellovibrio svalbardensis</name>
    <dbReference type="NCBI Taxonomy" id="2972972"/>
    <lineage>
        <taxon>Bacteria</taxon>
        <taxon>Pseudomonadati</taxon>
        <taxon>Bdellovibrionota</taxon>
        <taxon>Bdellovibrionia</taxon>
        <taxon>Bdellovibrionales</taxon>
        <taxon>Pseudobdellovibrionaceae</taxon>
        <taxon>Bdellovibrio</taxon>
    </lineage>
</organism>
<evidence type="ECO:0000313" key="3">
    <source>
        <dbReference type="Proteomes" id="UP001152321"/>
    </source>
</evidence>
<evidence type="ECO:0000313" key="2">
    <source>
        <dbReference type="EMBL" id="MDG0816952.1"/>
    </source>
</evidence>
<evidence type="ECO:0000256" key="1">
    <source>
        <dbReference type="SAM" id="MobiDB-lite"/>
    </source>
</evidence>
<dbReference type="Proteomes" id="UP001152321">
    <property type="component" value="Unassembled WGS sequence"/>
</dbReference>
<name>A0ABT6DJB4_9BACT</name>
<keyword evidence="3" id="KW-1185">Reference proteome</keyword>
<comment type="caution">
    <text evidence="2">The sequence shown here is derived from an EMBL/GenBank/DDBJ whole genome shotgun (WGS) entry which is preliminary data.</text>
</comment>